<evidence type="ECO:0000313" key="1">
    <source>
        <dbReference type="EMBL" id="MBA0852666.1"/>
    </source>
</evidence>
<dbReference type="OrthoDB" id="10503399at2759"/>
<proteinExistence type="predicted"/>
<dbReference type="EMBL" id="JABFAF010000004">
    <property type="protein sequence ID" value="MBA0852666.1"/>
    <property type="molecule type" value="Genomic_DNA"/>
</dbReference>
<comment type="caution">
    <text evidence="1">The sequence shown here is derived from an EMBL/GenBank/DDBJ whole genome shotgun (WGS) entry which is preliminary data.</text>
</comment>
<accession>A0A7J9L270</accession>
<dbReference type="AlphaFoldDB" id="A0A7J9L270"/>
<evidence type="ECO:0000313" key="2">
    <source>
        <dbReference type="Proteomes" id="UP000593576"/>
    </source>
</evidence>
<organism evidence="1 2">
    <name type="scientific">Gossypium schwendimanii</name>
    <name type="common">Cotton</name>
    <dbReference type="NCBI Taxonomy" id="34291"/>
    <lineage>
        <taxon>Eukaryota</taxon>
        <taxon>Viridiplantae</taxon>
        <taxon>Streptophyta</taxon>
        <taxon>Embryophyta</taxon>
        <taxon>Tracheophyta</taxon>
        <taxon>Spermatophyta</taxon>
        <taxon>Magnoliopsida</taxon>
        <taxon>eudicotyledons</taxon>
        <taxon>Gunneridae</taxon>
        <taxon>Pentapetalae</taxon>
        <taxon>rosids</taxon>
        <taxon>malvids</taxon>
        <taxon>Malvales</taxon>
        <taxon>Malvaceae</taxon>
        <taxon>Malvoideae</taxon>
        <taxon>Gossypium</taxon>
    </lineage>
</organism>
<name>A0A7J9L270_GOSSC</name>
<sequence>MKCSSDEDKFRKEVSATSDISTPLSARFLNLVKFVESILKPWPSNLEIKSKSPLKEKSRWVELTDWVKNFDEMVPLKSLLARREPLRLLELKSSHWRFLKLKEAVVCKERTNNATLTKIDADYMTSHVVAFHSLP</sequence>
<protein>
    <submittedName>
        <fullName evidence="1">Uncharacterized protein</fullName>
    </submittedName>
</protein>
<reference evidence="1 2" key="1">
    <citation type="journal article" date="2019" name="Genome Biol. Evol.">
        <title>Insights into the evolution of the New World diploid cottons (Gossypium, subgenus Houzingenia) based on genome sequencing.</title>
        <authorList>
            <person name="Grover C.E."/>
            <person name="Arick M.A. 2nd"/>
            <person name="Thrash A."/>
            <person name="Conover J.L."/>
            <person name="Sanders W.S."/>
            <person name="Peterson D.G."/>
            <person name="Frelichowski J.E."/>
            <person name="Scheffler J.A."/>
            <person name="Scheffler B.E."/>
            <person name="Wendel J.F."/>
        </authorList>
    </citation>
    <scope>NUCLEOTIDE SEQUENCE [LARGE SCALE GENOMIC DNA]</scope>
    <source>
        <strain evidence="1">1</strain>
        <tissue evidence="1">Leaf</tissue>
    </source>
</reference>
<dbReference type="Proteomes" id="UP000593576">
    <property type="component" value="Unassembled WGS sequence"/>
</dbReference>
<keyword evidence="2" id="KW-1185">Reference proteome</keyword>
<gene>
    <name evidence="1" type="ORF">Goshw_008190</name>
</gene>